<evidence type="ECO:0000313" key="2">
    <source>
        <dbReference type="EMBL" id="QKU33993.1"/>
    </source>
</evidence>
<dbReference type="EMBL" id="MF405918">
    <property type="protein sequence ID" value="QKU33993.1"/>
    <property type="molecule type" value="Genomic_DNA"/>
</dbReference>
<protein>
    <submittedName>
        <fullName evidence="2">Putative ORFan</fullName>
    </submittedName>
</protein>
<name>A0A6N1NPX2_9VIRU</name>
<keyword evidence="1" id="KW-0812">Transmembrane</keyword>
<feature type="transmembrane region" description="Helical" evidence="1">
    <location>
        <begin position="6"/>
        <end position="22"/>
    </location>
</feature>
<accession>A0A6N1NPX2</accession>
<dbReference type="RefSeq" id="YP_010780606.1">
    <property type="nucleotide sequence ID" value="NC_075038.1"/>
</dbReference>
<sequence>MQQCHAIMLLIIIIFIIYWLTYSSSTTIKNNPEFFTILKDIQSPLTSYDDYATFNFIHHTNDLPYYDPTYNNMVNLTKTNTKYPNAIPKWNGENFSKDSFIRVCGNKVRRELVPSNYSDQAYANADFTNSTINENIAPQAVNFYFH</sequence>
<dbReference type="GeneID" id="80517297"/>
<evidence type="ECO:0000256" key="1">
    <source>
        <dbReference type="SAM" id="Phobius"/>
    </source>
</evidence>
<reference evidence="2" key="2">
    <citation type="journal article" date="2018" name="Nat. Commun.">
        <title>Tailed giant Tupanvirus possesses the most complete translational apparatus of the known virosphere.</title>
        <authorList>
            <person name="Abrahao J."/>
            <person name="Silva L."/>
            <person name="Silva L.S."/>
            <person name="Khalil J.Y.B."/>
            <person name="Rodrigues R."/>
            <person name="Arantes T."/>
            <person name="Assis F."/>
            <person name="Boratto P."/>
            <person name="Andrade M."/>
            <person name="Kroon E.G."/>
            <person name="Ribeiro B."/>
            <person name="Bergier I."/>
            <person name="Seligmann H."/>
            <person name="Ghigo E."/>
            <person name="Colson P."/>
            <person name="Levasseur A."/>
            <person name="Kroemer G."/>
            <person name="Raoult D."/>
            <person name="La Scola B."/>
        </authorList>
    </citation>
    <scope>NUCLEOTIDE SEQUENCE [LARGE SCALE GENOMIC DNA]</scope>
    <source>
        <strain evidence="2">Deep ocean</strain>
    </source>
</reference>
<dbReference type="KEGG" id="vg:80517297"/>
<proteinExistence type="predicted"/>
<keyword evidence="1" id="KW-1133">Transmembrane helix</keyword>
<organism evidence="2">
    <name type="scientific">Tupanvirus deep ocean</name>
    <dbReference type="NCBI Taxonomy" id="2126984"/>
    <lineage>
        <taxon>Viruses</taxon>
        <taxon>Varidnaviria</taxon>
        <taxon>Bamfordvirae</taxon>
        <taxon>Nucleocytoviricota</taxon>
        <taxon>Megaviricetes</taxon>
        <taxon>Imitervirales</taxon>
        <taxon>Mimiviridae</taxon>
        <taxon>Megamimivirinae</taxon>
        <taxon>Tupanvirus</taxon>
        <taxon>Tupanvirus altamarinense</taxon>
    </lineage>
</organism>
<reference evidence="2" key="1">
    <citation type="submission" date="2017-06" db="EMBL/GenBank/DDBJ databases">
        <authorList>
            <person name="Assis F.L."/>
            <person name="Abrahao J.S."/>
            <person name="Silva L."/>
            <person name="Khalil J.B."/>
            <person name="Rodrigues R."/>
            <person name="Silva L.S."/>
            <person name="Boratto P."/>
            <person name="Andrade M."/>
            <person name="Kroon E.G."/>
            <person name="Ribeiro B."/>
            <person name="Bergier I."/>
            <person name="Seligmann H."/>
            <person name="Ghigo E."/>
            <person name="Colson P."/>
            <person name="Levasseur A."/>
            <person name="Raoult D."/>
            <person name="Scola B.L."/>
        </authorList>
    </citation>
    <scope>NUCLEOTIDE SEQUENCE</scope>
    <source>
        <strain evidence="2">Deep ocean</strain>
    </source>
</reference>
<keyword evidence="1" id="KW-0472">Membrane</keyword>